<feature type="repeat" description="PPR" evidence="3">
    <location>
        <begin position="220"/>
        <end position="254"/>
    </location>
</feature>
<accession>A0ABD3GP43</accession>
<protein>
    <recommendedName>
        <fullName evidence="5">Smr domain-containing protein</fullName>
    </recommendedName>
</protein>
<evidence type="ECO:0000256" key="2">
    <source>
        <dbReference type="ARBA" id="ARBA00022737"/>
    </source>
</evidence>
<evidence type="ECO:0000256" key="3">
    <source>
        <dbReference type="PROSITE-ProRule" id="PRU00708"/>
    </source>
</evidence>
<dbReference type="InterPro" id="IPR002625">
    <property type="entry name" value="Smr_dom"/>
</dbReference>
<dbReference type="NCBIfam" id="TIGR00756">
    <property type="entry name" value="PPR"/>
    <property type="match status" value="11"/>
</dbReference>
<dbReference type="Pfam" id="PF01535">
    <property type="entry name" value="PPR"/>
    <property type="match status" value="1"/>
</dbReference>
<dbReference type="InterPro" id="IPR002885">
    <property type="entry name" value="PPR_rpt"/>
</dbReference>
<dbReference type="PROSITE" id="PS51375">
    <property type="entry name" value="PPR"/>
    <property type="match status" value="13"/>
</dbReference>
<comment type="caution">
    <text evidence="6">The sequence shown here is derived from an EMBL/GenBank/DDBJ whole genome shotgun (WGS) entry which is preliminary data.</text>
</comment>
<keyword evidence="7" id="KW-1185">Reference proteome</keyword>
<gene>
    <name evidence="6" type="ORF">R1sor_023312</name>
</gene>
<feature type="repeat" description="PPR" evidence="3">
    <location>
        <begin position="396"/>
        <end position="430"/>
    </location>
</feature>
<dbReference type="Gene3D" id="1.25.40.10">
    <property type="entry name" value="Tetratricopeptide repeat domain"/>
    <property type="match status" value="5"/>
</dbReference>
<feature type="repeat" description="PPR" evidence="3">
    <location>
        <begin position="676"/>
        <end position="710"/>
    </location>
</feature>
<feature type="repeat" description="PPR" evidence="3">
    <location>
        <begin position="641"/>
        <end position="675"/>
    </location>
</feature>
<feature type="repeat" description="PPR" evidence="3">
    <location>
        <begin position="290"/>
        <end position="325"/>
    </location>
</feature>
<feature type="repeat" description="PPR" evidence="3">
    <location>
        <begin position="606"/>
        <end position="640"/>
    </location>
</feature>
<sequence>MAGGHLCCSAAPQCPAVFPVHKSWSGADIELKQDTSISSRVRSWHSSVSSRNRVLGFSREGLSAEEGIERGGSRSSSSHGRGLRYSVGWGKLPSSGRGGWEIHAFPSTAERTSPPSGGISKIESTGGYRKTGSKIKQAQVVVDAPEVEKGKYKLDLEHAINSLSSLPPRGSIARCMEGFRNRITMNDFSLIFREFAQRGDWQRALRLFKYMQRQHWCKPNEHVYTIMIGIMGREGMLDKASELFEEMPANDVEWNVYSFTALINAYGRNGQHEASLHLLARMKRERVTPNLITYNTVINACAKGGLEWEGLLGLFAQMRHEGIQPDIITYNTLLSACSSRGLVEEAGMVFRTMNEAGVLPDLVTYTSLVDTYGQAGDFEGAAELLKEMERSGNVPDVVAYNVLIEAYTREGLVQKATQVFKQMQQAGCAPNVGTFSTLLEAYGKQGRYDDVRALFIDMKERGTEPNVVTYNTLIDVLGQGGYWKEAVAVFQDMVEAECSPNIETYSGLLFACGKGGLHKEATKIYRHMRQQSISPPVEVFPGLINAYGKAAMYREATNAFQSLDETGSEPDQATYNALIEAYSSGGLHKEAGAALWAMHEAGLPADVSTYNSLIGAYGKNGMFDDAVEVFRDMEEAKCPPNQQTYATLLSVFCTAGLFDEARAQFLEMKEGGLVPEVTAYCLMLSICARRNRWDYVQKMLEEMQGRNMPILHGIVAGLMTGEYDRNSSWELVEQVLDNLKVEGVGHNLEFYNGLLEALWFFGQRKRAAQILKEARKRGVFVEAFRKTRMMWAIDVHRMSTGGALTALILWLLDMQEAAFTGEELPPLVSIVTKWSSVDDYKDVYNVPIAKAVHGVLQTLEAPFAFAPWNEARIVSRASLLQPWLLNSNFPEVLTLENAPVPLFLTNYGKVILSRTRD</sequence>
<dbReference type="EMBL" id="JBJQOH010000007">
    <property type="protein sequence ID" value="KAL3680356.1"/>
    <property type="molecule type" value="Genomic_DNA"/>
</dbReference>
<feature type="domain" description="Smr" evidence="5">
    <location>
        <begin position="793"/>
        <end position="880"/>
    </location>
</feature>
<dbReference type="FunFam" id="1.25.40.10:FF:000530">
    <property type="entry name" value="Pentatricopeptide repeat-containing protein At1g74850, chloroplastic"/>
    <property type="match status" value="1"/>
</dbReference>
<dbReference type="PROSITE" id="PS50828">
    <property type="entry name" value="SMR"/>
    <property type="match status" value="1"/>
</dbReference>
<feature type="region of interest" description="Disordered" evidence="4">
    <location>
        <begin position="107"/>
        <end position="128"/>
    </location>
</feature>
<feature type="repeat" description="PPR" evidence="3">
    <location>
        <begin position="571"/>
        <end position="605"/>
    </location>
</feature>
<feature type="repeat" description="PPR" evidence="3">
    <location>
        <begin position="501"/>
        <end position="535"/>
    </location>
</feature>
<evidence type="ECO:0000256" key="1">
    <source>
        <dbReference type="ARBA" id="ARBA00007626"/>
    </source>
</evidence>
<evidence type="ECO:0000313" key="6">
    <source>
        <dbReference type="EMBL" id="KAL3680356.1"/>
    </source>
</evidence>
<proteinExistence type="inferred from homology"/>
<feature type="repeat" description="PPR" evidence="3">
    <location>
        <begin position="361"/>
        <end position="395"/>
    </location>
</feature>
<dbReference type="AlphaFoldDB" id="A0ABD3GP43"/>
<comment type="similarity">
    <text evidence="1">Belongs to the PPR family. P subfamily.</text>
</comment>
<dbReference type="Proteomes" id="UP001633002">
    <property type="component" value="Unassembled WGS sequence"/>
</dbReference>
<dbReference type="SUPFAM" id="SSF48452">
    <property type="entry name" value="TPR-like"/>
    <property type="match status" value="1"/>
</dbReference>
<name>A0ABD3GP43_9MARC</name>
<feature type="repeat" description="PPR" evidence="3">
    <location>
        <begin position="326"/>
        <end position="360"/>
    </location>
</feature>
<feature type="repeat" description="PPR" evidence="3">
    <location>
        <begin position="431"/>
        <end position="465"/>
    </location>
</feature>
<evidence type="ECO:0000256" key="4">
    <source>
        <dbReference type="SAM" id="MobiDB-lite"/>
    </source>
</evidence>
<dbReference type="InterPro" id="IPR011990">
    <property type="entry name" value="TPR-like_helical_dom_sf"/>
</dbReference>
<evidence type="ECO:0000259" key="5">
    <source>
        <dbReference type="PROSITE" id="PS50828"/>
    </source>
</evidence>
<keyword evidence="2" id="KW-0677">Repeat</keyword>
<feature type="repeat" description="PPR" evidence="3">
    <location>
        <begin position="255"/>
        <end position="289"/>
    </location>
</feature>
<dbReference type="PANTHER" id="PTHR47447">
    <property type="entry name" value="OS03G0856100 PROTEIN"/>
    <property type="match status" value="1"/>
</dbReference>
<dbReference type="Pfam" id="PF13812">
    <property type="entry name" value="PPR_3"/>
    <property type="match status" value="4"/>
</dbReference>
<dbReference type="PANTHER" id="PTHR47447:SF24">
    <property type="entry name" value="PENTATRICOPEPTIDE REPEAT-CONTAINING PROTEIN"/>
    <property type="match status" value="1"/>
</dbReference>
<feature type="repeat" description="PPR" evidence="3">
    <location>
        <begin position="466"/>
        <end position="500"/>
    </location>
</feature>
<organism evidence="6 7">
    <name type="scientific">Riccia sorocarpa</name>
    <dbReference type="NCBI Taxonomy" id="122646"/>
    <lineage>
        <taxon>Eukaryota</taxon>
        <taxon>Viridiplantae</taxon>
        <taxon>Streptophyta</taxon>
        <taxon>Embryophyta</taxon>
        <taxon>Marchantiophyta</taxon>
        <taxon>Marchantiopsida</taxon>
        <taxon>Marchantiidae</taxon>
        <taxon>Marchantiales</taxon>
        <taxon>Ricciaceae</taxon>
        <taxon>Riccia</taxon>
    </lineage>
</organism>
<dbReference type="Pfam" id="PF13041">
    <property type="entry name" value="PPR_2"/>
    <property type="match status" value="4"/>
</dbReference>
<evidence type="ECO:0000313" key="7">
    <source>
        <dbReference type="Proteomes" id="UP001633002"/>
    </source>
</evidence>
<reference evidence="6 7" key="1">
    <citation type="submission" date="2024-09" db="EMBL/GenBank/DDBJ databases">
        <title>Chromosome-scale assembly of Riccia sorocarpa.</title>
        <authorList>
            <person name="Paukszto L."/>
        </authorList>
    </citation>
    <scope>NUCLEOTIDE SEQUENCE [LARGE SCALE GENOMIC DNA]</scope>
    <source>
        <strain evidence="6">LP-2024</strain>
        <tissue evidence="6">Aerial parts of the thallus</tissue>
    </source>
</reference>